<name>A0ABD2WEJ3_9HYME</name>
<protein>
    <submittedName>
        <fullName evidence="2">Uncharacterized protein</fullName>
    </submittedName>
</protein>
<organism evidence="2 3">
    <name type="scientific">Trichogramma kaykai</name>
    <dbReference type="NCBI Taxonomy" id="54128"/>
    <lineage>
        <taxon>Eukaryota</taxon>
        <taxon>Metazoa</taxon>
        <taxon>Ecdysozoa</taxon>
        <taxon>Arthropoda</taxon>
        <taxon>Hexapoda</taxon>
        <taxon>Insecta</taxon>
        <taxon>Pterygota</taxon>
        <taxon>Neoptera</taxon>
        <taxon>Endopterygota</taxon>
        <taxon>Hymenoptera</taxon>
        <taxon>Apocrita</taxon>
        <taxon>Proctotrupomorpha</taxon>
        <taxon>Chalcidoidea</taxon>
        <taxon>Trichogrammatidae</taxon>
        <taxon>Trichogramma</taxon>
    </lineage>
</organism>
<feature type="region of interest" description="Disordered" evidence="1">
    <location>
        <begin position="336"/>
        <end position="361"/>
    </location>
</feature>
<feature type="compositionally biased region" description="Polar residues" evidence="1">
    <location>
        <begin position="105"/>
        <end position="125"/>
    </location>
</feature>
<accession>A0ABD2WEJ3</accession>
<gene>
    <name evidence="2" type="ORF">TKK_014272</name>
</gene>
<evidence type="ECO:0000313" key="3">
    <source>
        <dbReference type="Proteomes" id="UP001627154"/>
    </source>
</evidence>
<sequence length="562" mass="61782">MMYGRKKEAPEKKVTKPRSNSPVPKSFTKDPRKPKPVGKHGEKANATGEEESCVALRTRSRVNSRSNPLVHPGASVAARVDSGLKKKARKTSSTPKAKELEREPQPSTSTAAQYSVTASEDSGNENPPLVDPRYSGLRKDDSSLGENSTEEEEPEAPGSEASTGEAQNEEIGEPNQSLKPAPAIILTPAPTTDEVTNMSSAEDTTEVVATALSEDELLKAAAEIDISQRILESRAYEAEDIPAEKDADITAALERSCISDGTSIDDQTREHLDGLDPYDEVRNTDKVLQDRVERLIRDTQAKVSREQNASTASIDTEERSLREGETLIVSGSNRPLINERDTKDTPMSKSTPMATRSTRTSLPPQKLIDIPEEAETAPVVLNFSQPSVPDFPIFFPIPLEEGPLNKYILEHKPASRAPQSDHSEYGSLGLQIRIARNVIASREALTYGSDNYITFVSQDCEPSTRNLRQLSEMDAIDLRAIKARRPALGQAVAQHDRHLKPFNGRVGGYAWILKEPRTGKFDLFYKAPLQIKEILGNNNVILELPTGKQIRKHTSKLKAVPE</sequence>
<feature type="compositionally biased region" description="Basic and acidic residues" evidence="1">
    <location>
        <begin position="27"/>
        <end position="43"/>
    </location>
</feature>
<feature type="compositionally biased region" description="Basic and acidic residues" evidence="1">
    <location>
        <begin position="1"/>
        <end position="14"/>
    </location>
</feature>
<dbReference type="EMBL" id="JBJJXI010000113">
    <property type="protein sequence ID" value="KAL3391024.1"/>
    <property type="molecule type" value="Genomic_DNA"/>
</dbReference>
<feature type="region of interest" description="Disordered" evidence="1">
    <location>
        <begin position="301"/>
        <end position="324"/>
    </location>
</feature>
<reference evidence="2 3" key="1">
    <citation type="journal article" date="2024" name="bioRxiv">
        <title>A reference genome for Trichogramma kaykai: A tiny desert-dwelling parasitoid wasp with competing sex-ratio distorters.</title>
        <authorList>
            <person name="Culotta J."/>
            <person name="Lindsey A.R."/>
        </authorList>
    </citation>
    <scope>NUCLEOTIDE SEQUENCE [LARGE SCALE GENOMIC DNA]</scope>
    <source>
        <strain evidence="2 3">KSX58</strain>
    </source>
</reference>
<feature type="compositionally biased region" description="Basic and acidic residues" evidence="1">
    <location>
        <begin position="337"/>
        <end position="346"/>
    </location>
</feature>
<proteinExistence type="predicted"/>
<keyword evidence="3" id="KW-1185">Reference proteome</keyword>
<dbReference type="Proteomes" id="UP001627154">
    <property type="component" value="Unassembled WGS sequence"/>
</dbReference>
<evidence type="ECO:0000313" key="2">
    <source>
        <dbReference type="EMBL" id="KAL3391024.1"/>
    </source>
</evidence>
<dbReference type="AlphaFoldDB" id="A0ABD2WEJ3"/>
<evidence type="ECO:0000256" key="1">
    <source>
        <dbReference type="SAM" id="MobiDB-lite"/>
    </source>
</evidence>
<comment type="caution">
    <text evidence="2">The sequence shown here is derived from an EMBL/GenBank/DDBJ whole genome shotgun (WGS) entry which is preliminary data.</text>
</comment>
<feature type="region of interest" description="Disordered" evidence="1">
    <location>
        <begin position="1"/>
        <end position="183"/>
    </location>
</feature>
<feature type="compositionally biased region" description="Polar residues" evidence="1">
    <location>
        <begin position="347"/>
        <end position="361"/>
    </location>
</feature>